<feature type="chain" id="PRO_5009520157" description="DUF5667 domain-containing protein" evidence="1">
    <location>
        <begin position="22"/>
        <end position="183"/>
    </location>
</feature>
<protein>
    <recommendedName>
        <fullName evidence="4">DUF5667 domain-containing protein</fullName>
    </recommendedName>
</protein>
<proteinExistence type="predicted"/>
<feature type="signal peptide" evidence="1">
    <location>
        <begin position="1"/>
        <end position="21"/>
    </location>
</feature>
<name>A0A1F5NMX6_9BACT</name>
<sequence>MKRKMMFACAIVFLVAVPVLASDIAQSWQTLFPFYPAEIRQQVQQVEAAVADFQIANRANTYDLEQLELLERKDWGEGSFDTMTSEYRSAVYNFDQSKKKFAATKPKAIGLVNRIEAAMTPLRNELKQLEKSNLASNRKRQLTDMTKAFDLWHAVQVGRLSVDDSSRENKVTVARTIARGLTK</sequence>
<dbReference type="AlphaFoldDB" id="A0A1F5NMX6"/>
<reference evidence="2 3" key="1">
    <citation type="journal article" date="2016" name="Nat. Commun.">
        <title>Thousands of microbial genomes shed light on interconnected biogeochemical processes in an aquifer system.</title>
        <authorList>
            <person name="Anantharaman K."/>
            <person name="Brown C.T."/>
            <person name="Hug L.A."/>
            <person name="Sharon I."/>
            <person name="Castelle C.J."/>
            <person name="Probst A.J."/>
            <person name="Thomas B.C."/>
            <person name="Singh A."/>
            <person name="Wilkins M.J."/>
            <person name="Karaoz U."/>
            <person name="Brodie E.L."/>
            <person name="Williams K.H."/>
            <person name="Hubbard S.S."/>
            <person name="Banfield J.F."/>
        </authorList>
    </citation>
    <scope>NUCLEOTIDE SEQUENCE [LARGE SCALE GENOMIC DNA]</scope>
</reference>
<gene>
    <name evidence="2" type="ORF">A2751_01140</name>
</gene>
<accession>A0A1F5NMX6</accession>
<evidence type="ECO:0000256" key="1">
    <source>
        <dbReference type="SAM" id="SignalP"/>
    </source>
</evidence>
<evidence type="ECO:0000313" key="2">
    <source>
        <dbReference type="EMBL" id="OGE79046.1"/>
    </source>
</evidence>
<evidence type="ECO:0000313" key="3">
    <source>
        <dbReference type="Proteomes" id="UP000176864"/>
    </source>
</evidence>
<dbReference type="STRING" id="1817824.A2751_01140"/>
<dbReference type="Proteomes" id="UP000176864">
    <property type="component" value="Unassembled WGS sequence"/>
</dbReference>
<dbReference type="EMBL" id="MFEK01000010">
    <property type="protein sequence ID" value="OGE79046.1"/>
    <property type="molecule type" value="Genomic_DNA"/>
</dbReference>
<keyword evidence="1" id="KW-0732">Signal</keyword>
<comment type="caution">
    <text evidence="2">The sequence shown here is derived from an EMBL/GenBank/DDBJ whole genome shotgun (WGS) entry which is preliminary data.</text>
</comment>
<organism evidence="2 3">
    <name type="scientific">Candidatus Doudnabacteria bacterium RIFCSPHIGHO2_01_FULL_46_14</name>
    <dbReference type="NCBI Taxonomy" id="1817824"/>
    <lineage>
        <taxon>Bacteria</taxon>
        <taxon>Candidatus Doudnaibacteriota</taxon>
    </lineage>
</organism>
<evidence type="ECO:0008006" key="4">
    <source>
        <dbReference type="Google" id="ProtNLM"/>
    </source>
</evidence>